<keyword evidence="2" id="KW-1133">Transmembrane helix</keyword>
<keyword evidence="2" id="KW-0812">Transmembrane</keyword>
<evidence type="ECO:0000256" key="2">
    <source>
        <dbReference type="SAM" id="Phobius"/>
    </source>
</evidence>
<gene>
    <name evidence="3" type="ORF">A3A01_01900</name>
</gene>
<dbReference type="EMBL" id="MFUU01000023">
    <property type="protein sequence ID" value="OGI85587.1"/>
    <property type="molecule type" value="Genomic_DNA"/>
</dbReference>
<dbReference type="AlphaFoldDB" id="A0A1F6WUM8"/>
<name>A0A1F6WUM8_9BACT</name>
<evidence type="ECO:0008006" key="5">
    <source>
        <dbReference type="Google" id="ProtNLM"/>
    </source>
</evidence>
<dbReference type="InterPro" id="IPR007060">
    <property type="entry name" value="FtsL/DivIC"/>
</dbReference>
<keyword evidence="1" id="KW-0175">Coiled coil</keyword>
<keyword evidence="2" id="KW-0472">Membrane</keyword>
<feature type="coiled-coil region" evidence="1">
    <location>
        <begin position="41"/>
        <end position="75"/>
    </location>
</feature>
<dbReference type="Proteomes" id="UP000179352">
    <property type="component" value="Unassembled WGS sequence"/>
</dbReference>
<dbReference type="Pfam" id="PF04977">
    <property type="entry name" value="DivIC"/>
    <property type="match status" value="1"/>
</dbReference>
<sequence>MRNFQEKRTFRHILQSKPFLVFLSVILLIFAWKIFGLWGRMQETAQNRKLLEDKITALKQQKEKLSLDINTLKTDKGVEENIRDKFGLVKAGEGMIVIVNEKSPLEANINNESESFWGFLKNLFR</sequence>
<accession>A0A1F6WUM8</accession>
<evidence type="ECO:0000313" key="3">
    <source>
        <dbReference type="EMBL" id="OGI85587.1"/>
    </source>
</evidence>
<dbReference type="STRING" id="1801770.A3A01_01900"/>
<organism evidence="3 4">
    <name type="scientific">Candidatus Nomurabacteria bacterium RIFCSPLOWO2_01_FULL_39_17</name>
    <dbReference type="NCBI Taxonomy" id="1801770"/>
    <lineage>
        <taxon>Bacteria</taxon>
        <taxon>Candidatus Nomuraibacteriota</taxon>
    </lineage>
</organism>
<reference evidence="3 4" key="1">
    <citation type="journal article" date="2016" name="Nat. Commun.">
        <title>Thousands of microbial genomes shed light on interconnected biogeochemical processes in an aquifer system.</title>
        <authorList>
            <person name="Anantharaman K."/>
            <person name="Brown C.T."/>
            <person name="Hug L.A."/>
            <person name="Sharon I."/>
            <person name="Castelle C.J."/>
            <person name="Probst A.J."/>
            <person name="Thomas B.C."/>
            <person name="Singh A."/>
            <person name="Wilkins M.J."/>
            <person name="Karaoz U."/>
            <person name="Brodie E.L."/>
            <person name="Williams K.H."/>
            <person name="Hubbard S.S."/>
            <person name="Banfield J.F."/>
        </authorList>
    </citation>
    <scope>NUCLEOTIDE SEQUENCE [LARGE SCALE GENOMIC DNA]</scope>
</reference>
<proteinExistence type="predicted"/>
<feature type="transmembrane region" description="Helical" evidence="2">
    <location>
        <begin position="20"/>
        <end position="39"/>
    </location>
</feature>
<evidence type="ECO:0000256" key="1">
    <source>
        <dbReference type="SAM" id="Coils"/>
    </source>
</evidence>
<evidence type="ECO:0000313" key="4">
    <source>
        <dbReference type="Proteomes" id="UP000179352"/>
    </source>
</evidence>
<comment type="caution">
    <text evidence="3">The sequence shown here is derived from an EMBL/GenBank/DDBJ whole genome shotgun (WGS) entry which is preliminary data.</text>
</comment>
<protein>
    <recommendedName>
        <fullName evidence="5">Septum formation initiator</fullName>
    </recommendedName>
</protein>